<evidence type="ECO:0000313" key="17">
    <source>
        <dbReference type="Proteomes" id="UP000051010"/>
    </source>
</evidence>
<keyword evidence="8 14" id="KW-0067">ATP-binding</keyword>
<dbReference type="Gene3D" id="1.20.1200.10">
    <property type="entry name" value="Cobalamin adenosyltransferase-like"/>
    <property type="match status" value="1"/>
</dbReference>
<comment type="catalytic activity">
    <reaction evidence="12 14">
        <text>2 cob(II)yrinate a,c diamide + reduced [electron-transfer flavoprotein] + 2 ATP = 2 adenosylcob(III)yrinate a,c-diamide + 2 triphosphate + oxidized [electron-transfer flavoprotein] + 3 H(+)</text>
        <dbReference type="Rhea" id="RHEA:11528"/>
        <dbReference type="Rhea" id="RHEA-COMP:10685"/>
        <dbReference type="Rhea" id="RHEA-COMP:10686"/>
        <dbReference type="ChEBI" id="CHEBI:15378"/>
        <dbReference type="ChEBI" id="CHEBI:18036"/>
        <dbReference type="ChEBI" id="CHEBI:30616"/>
        <dbReference type="ChEBI" id="CHEBI:57692"/>
        <dbReference type="ChEBI" id="CHEBI:58307"/>
        <dbReference type="ChEBI" id="CHEBI:58503"/>
        <dbReference type="ChEBI" id="CHEBI:58537"/>
        <dbReference type="EC" id="2.5.1.17"/>
    </reaction>
</comment>
<keyword evidence="7 14" id="KW-0547">Nucleotide-binding</keyword>
<evidence type="ECO:0000256" key="13">
    <source>
        <dbReference type="ARBA" id="ARBA00048692"/>
    </source>
</evidence>
<dbReference type="GO" id="GO:0008817">
    <property type="term" value="F:corrinoid adenosyltransferase activity"/>
    <property type="evidence" value="ECO:0007669"/>
    <property type="project" value="UniProtKB-UniRule"/>
</dbReference>
<proteinExistence type="inferred from homology"/>
<evidence type="ECO:0000256" key="12">
    <source>
        <dbReference type="ARBA" id="ARBA00048555"/>
    </source>
</evidence>
<keyword evidence="6 14" id="KW-0808">Transferase</keyword>
<name>A0A0R1YT22_9LACO</name>
<evidence type="ECO:0000256" key="9">
    <source>
        <dbReference type="ARBA" id="ARBA00031529"/>
    </source>
</evidence>
<dbReference type="GO" id="GO:0009236">
    <property type="term" value="P:cobalamin biosynthetic process"/>
    <property type="evidence" value="ECO:0007669"/>
    <property type="project" value="UniProtKB-UniRule"/>
</dbReference>
<evidence type="ECO:0000256" key="1">
    <source>
        <dbReference type="ARBA" id="ARBA00005121"/>
    </source>
</evidence>
<dbReference type="SUPFAM" id="SSF89028">
    <property type="entry name" value="Cobalamin adenosyltransferase-like"/>
    <property type="match status" value="1"/>
</dbReference>
<sequence>MAIYTKGGDKGKTSLFDGLRVEKDSIRVETYGTFDELNANISLADKFCKSAKNRKILQAVEYRMFYLQGEIATKDTEKFLNQSQAITDDDTHMLERVIDEYTNELPPIRSFILPGTSMAGAQLHICRTVCRRAERSFVKLARDVKFRPELERYINRLSDFLYIMARSEDYEDLISSVTEKVMKIYSKVEDVRKDG</sequence>
<dbReference type="PANTHER" id="PTHR12213">
    <property type="entry name" value="CORRINOID ADENOSYLTRANSFERASE"/>
    <property type="match status" value="1"/>
</dbReference>
<comment type="caution">
    <text evidence="16">The sequence shown here is derived from an EMBL/GenBank/DDBJ whole genome shotgun (WGS) entry which is preliminary data.</text>
</comment>
<comment type="similarity">
    <text evidence="2 14">Belongs to the Cob(I)alamin adenosyltransferase family.</text>
</comment>
<organism evidence="16 17">
    <name type="scientific">Lentilactobacillus parafarraginis DSM 18390 = JCM 14109</name>
    <dbReference type="NCBI Taxonomy" id="1423786"/>
    <lineage>
        <taxon>Bacteria</taxon>
        <taxon>Bacillati</taxon>
        <taxon>Bacillota</taxon>
        <taxon>Bacilli</taxon>
        <taxon>Lactobacillales</taxon>
        <taxon>Lactobacillaceae</taxon>
        <taxon>Lentilactobacillus</taxon>
    </lineage>
</organism>
<dbReference type="EC" id="2.5.1.17" evidence="3 14"/>
<dbReference type="EMBL" id="AZFZ01000024">
    <property type="protein sequence ID" value="KRM43924.1"/>
    <property type="molecule type" value="Genomic_DNA"/>
</dbReference>
<dbReference type="AlphaFoldDB" id="A0A0R1YT22"/>
<dbReference type="Proteomes" id="UP000051010">
    <property type="component" value="Unassembled WGS sequence"/>
</dbReference>
<evidence type="ECO:0000256" key="10">
    <source>
        <dbReference type="ARBA" id="ARBA00033334"/>
    </source>
</evidence>
<accession>A0A0R1YT22</accession>
<evidence type="ECO:0000256" key="5">
    <source>
        <dbReference type="ARBA" id="ARBA00022573"/>
    </source>
</evidence>
<dbReference type="NCBIfam" id="TIGR00636">
    <property type="entry name" value="PduO_Nterm"/>
    <property type="match status" value="1"/>
</dbReference>
<dbReference type="PANTHER" id="PTHR12213:SF0">
    <property type="entry name" value="CORRINOID ADENOSYLTRANSFERASE MMAB"/>
    <property type="match status" value="1"/>
</dbReference>
<dbReference type="InterPro" id="IPR029499">
    <property type="entry name" value="PduO-typ"/>
</dbReference>
<evidence type="ECO:0000256" key="6">
    <source>
        <dbReference type="ARBA" id="ARBA00022679"/>
    </source>
</evidence>
<dbReference type="InterPro" id="IPR016030">
    <property type="entry name" value="CblAdoTrfase-like"/>
</dbReference>
<evidence type="ECO:0000256" key="11">
    <source>
        <dbReference type="ARBA" id="ARBA00033354"/>
    </source>
</evidence>
<evidence type="ECO:0000256" key="7">
    <source>
        <dbReference type="ARBA" id="ARBA00022741"/>
    </source>
</evidence>
<comment type="pathway">
    <text evidence="1 14">Cofactor biosynthesis; adenosylcobalamin biosynthesis; adenosylcobalamin from cob(II)yrinate a,c-diamide: step 2/7.</text>
</comment>
<evidence type="ECO:0000256" key="8">
    <source>
        <dbReference type="ARBA" id="ARBA00022840"/>
    </source>
</evidence>
<dbReference type="Pfam" id="PF01923">
    <property type="entry name" value="Cob_adeno_trans"/>
    <property type="match status" value="1"/>
</dbReference>
<evidence type="ECO:0000313" key="16">
    <source>
        <dbReference type="EMBL" id="KRM43924.1"/>
    </source>
</evidence>
<protein>
    <recommendedName>
        <fullName evidence="4 14">Corrinoid adenosyltransferase</fullName>
        <ecNumber evidence="3 14">2.5.1.17</ecNumber>
    </recommendedName>
    <alternativeName>
        <fullName evidence="9 14">Cob(II)alamin adenosyltransferase</fullName>
    </alternativeName>
    <alternativeName>
        <fullName evidence="11 14">Cob(II)yrinic acid a,c-diamide adenosyltransferase</fullName>
    </alternativeName>
    <alternativeName>
        <fullName evidence="10 14">Cobinamide/cobalamin adenosyltransferase</fullName>
    </alternativeName>
</protein>
<dbReference type="UniPathway" id="UPA00148">
    <property type="reaction ID" value="UER00233"/>
</dbReference>
<evidence type="ECO:0000259" key="15">
    <source>
        <dbReference type="Pfam" id="PF01923"/>
    </source>
</evidence>
<evidence type="ECO:0000256" key="3">
    <source>
        <dbReference type="ARBA" id="ARBA00012454"/>
    </source>
</evidence>
<dbReference type="PATRIC" id="fig|1423786.4.peg.1221"/>
<gene>
    <name evidence="16" type="ORF">FD47_GL001137</name>
</gene>
<comment type="catalytic activity">
    <reaction evidence="13 14">
        <text>2 cob(II)alamin + reduced [electron-transfer flavoprotein] + 2 ATP = 2 adenosylcob(III)alamin + 2 triphosphate + oxidized [electron-transfer flavoprotein] + 3 H(+)</text>
        <dbReference type="Rhea" id="RHEA:28671"/>
        <dbReference type="Rhea" id="RHEA-COMP:10685"/>
        <dbReference type="Rhea" id="RHEA-COMP:10686"/>
        <dbReference type="ChEBI" id="CHEBI:15378"/>
        <dbReference type="ChEBI" id="CHEBI:16304"/>
        <dbReference type="ChEBI" id="CHEBI:18036"/>
        <dbReference type="ChEBI" id="CHEBI:18408"/>
        <dbReference type="ChEBI" id="CHEBI:30616"/>
        <dbReference type="ChEBI" id="CHEBI:57692"/>
        <dbReference type="ChEBI" id="CHEBI:58307"/>
        <dbReference type="EC" id="2.5.1.17"/>
    </reaction>
</comment>
<dbReference type="GO" id="GO:0005524">
    <property type="term" value="F:ATP binding"/>
    <property type="evidence" value="ECO:0007669"/>
    <property type="project" value="UniProtKB-UniRule"/>
</dbReference>
<dbReference type="InterPro" id="IPR036451">
    <property type="entry name" value="CblAdoTrfase-like_sf"/>
</dbReference>
<reference evidence="16 17" key="1">
    <citation type="journal article" date="2015" name="Genome Announc.">
        <title>Expanding the biotechnology potential of lactobacilli through comparative genomics of 213 strains and associated genera.</title>
        <authorList>
            <person name="Sun Z."/>
            <person name="Harris H.M."/>
            <person name="McCann A."/>
            <person name="Guo C."/>
            <person name="Argimon S."/>
            <person name="Zhang W."/>
            <person name="Yang X."/>
            <person name="Jeffery I.B."/>
            <person name="Cooney J.C."/>
            <person name="Kagawa T.F."/>
            <person name="Liu W."/>
            <person name="Song Y."/>
            <person name="Salvetti E."/>
            <person name="Wrobel A."/>
            <person name="Rasinkangas P."/>
            <person name="Parkhill J."/>
            <person name="Rea M.C."/>
            <person name="O'Sullivan O."/>
            <person name="Ritari J."/>
            <person name="Douillard F.P."/>
            <person name="Paul Ross R."/>
            <person name="Yang R."/>
            <person name="Briner A.E."/>
            <person name="Felis G.E."/>
            <person name="de Vos W.M."/>
            <person name="Barrangou R."/>
            <person name="Klaenhammer T.R."/>
            <person name="Caufield P.W."/>
            <person name="Cui Y."/>
            <person name="Zhang H."/>
            <person name="O'Toole P.W."/>
        </authorList>
    </citation>
    <scope>NUCLEOTIDE SEQUENCE [LARGE SCALE GENOMIC DNA]</scope>
    <source>
        <strain evidence="16 17">DSM 18390</strain>
    </source>
</reference>
<keyword evidence="5 14" id="KW-0169">Cobalamin biosynthesis</keyword>
<evidence type="ECO:0000256" key="2">
    <source>
        <dbReference type="ARBA" id="ARBA00007487"/>
    </source>
</evidence>
<feature type="domain" description="Cobalamin adenosyltransferase-like" evidence="15">
    <location>
        <begin position="3"/>
        <end position="167"/>
    </location>
</feature>
<evidence type="ECO:0000256" key="4">
    <source>
        <dbReference type="ARBA" id="ARBA00020963"/>
    </source>
</evidence>
<dbReference type="RefSeq" id="WP_054734292.1">
    <property type="nucleotide sequence ID" value="NZ_AZFZ01000024.1"/>
</dbReference>
<evidence type="ECO:0000256" key="14">
    <source>
        <dbReference type="RuleBase" id="RU366026"/>
    </source>
</evidence>